<feature type="domain" description="Fibronectin type-III" evidence="3">
    <location>
        <begin position="33"/>
        <end position="128"/>
    </location>
</feature>
<keyword evidence="5" id="KW-1185">Reference proteome</keyword>
<dbReference type="Pfam" id="PF00041">
    <property type="entry name" value="fn3"/>
    <property type="match status" value="1"/>
</dbReference>
<sequence>MKKLSQMLFAGCLMIVMNGCVINNQPQNQANINIAQITNLKTISDMTQIAFEWERASDESVEGYILYRNDNINTNNFKKIATINDRYATHYVDSGLKPASIYQYTMSAYSKQGEGQKSQIYTISTQNLIPSVEFSQVLGDLAGRSKVLWKPHSDMRVASYIIEKSQDNSNKWKQIAEVKGRLSVEYIDKDVKPGKSYAYRIRVKTYEGVISEPNVAKYGTTKPLPDGVSGLVASNNQPKKIVLNWQANTSDEFSHYVIYSSASAYLPFTKLATAHTNSYEDYINSNGTTRLYKITSVDKYDQESPKPSQSVQGSTLAAPNPPTIIDAVFNGMRIDLSWSTEPKAIKYIINKSSKLGNHRIETLATSFGDSDLQNGVEYEYSIISVDQYGLESAPSKTATVKTEITIN</sequence>
<dbReference type="EMBL" id="CP049075">
    <property type="protein sequence ID" value="QLI05215.1"/>
    <property type="molecule type" value="Genomic_DNA"/>
</dbReference>
<dbReference type="PROSITE" id="PS50853">
    <property type="entry name" value="FN3"/>
    <property type="match status" value="2"/>
</dbReference>
<dbReference type="InterPro" id="IPR050964">
    <property type="entry name" value="Striated_Muscle_Regulatory"/>
</dbReference>
<dbReference type="KEGG" id="cinf:CINF_0694"/>
<evidence type="ECO:0000313" key="5">
    <source>
        <dbReference type="Proteomes" id="UP000509414"/>
    </source>
</evidence>
<keyword evidence="1" id="KW-0677">Repeat</keyword>
<dbReference type="CDD" id="cd00063">
    <property type="entry name" value="FN3"/>
    <property type="match status" value="3"/>
</dbReference>
<dbReference type="Gene3D" id="2.60.40.10">
    <property type="entry name" value="Immunoglobulins"/>
    <property type="match status" value="4"/>
</dbReference>
<dbReference type="PANTHER" id="PTHR13817">
    <property type="entry name" value="TITIN"/>
    <property type="match status" value="1"/>
</dbReference>
<feature type="region of interest" description="Disordered" evidence="2">
    <location>
        <begin position="299"/>
        <end position="318"/>
    </location>
</feature>
<dbReference type="InterPro" id="IPR036116">
    <property type="entry name" value="FN3_sf"/>
</dbReference>
<evidence type="ECO:0000256" key="2">
    <source>
        <dbReference type="SAM" id="MobiDB-lite"/>
    </source>
</evidence>
<evidence type="ECO:0000259" key="3">
    <source>
        <dbReference type="PROSITE" id="PS50853"/>
    </source>
</evidence>
<proteinExistence type="predicted"/>
<dbReference type="RefSeq" id="WP_179975763.1">
    <property type="nucleotide sequence ID" value="NZ_CP049075.1"/>
</dbReference>
<gene>
    <name evidence="4" type="ORF">CINF_0694</name>
</gene>
<evidence type="ECO:0000256" key="1">
    <source>
        <dbReference type="ARBA" id="ARBA00022737"/>
    </source>
</evidence>
<dbReference type="PANTHER" id="PTHR13817:SF177">
    <property type="entry name" value="IG-LIKE AND FIBRONECTIN TYPE-III DOMAIN-CONTAINING PROTEIN 1-RELATED"/>
    <property type="match status" value="1"/>
</dbReference>
<reference evidence="4 5" key="1">
    <citation type="submission" date="2020-02" db="EMBL/GenBank/DDBJ databases">
        <title>Complete genome sequence of the novel Campylobacter species Candidatus Campylobacter infans.</title>
        <authorList>
            <person name="Duim B."/>
            <person name="Zomer A."/>
            <person name="van der Graaf L."/>
            <person name="Wagenaar J."/>
        </authorList>
    </citation>
    <scope>NUCLEOTIDE SEQUENCE [LARGE SCALE GENOMIC DNA]</scope>
    <source>
        <strain evidence="4 5">19S00001</strain>
    </source>
</reference>
<feature type="domain" description="Fibronectin type-III" evidence="3">
    <location>
        <begin position="318"/>
        <end position="405"/>
    </location>
</feature>
<protein>
    <submittedName>
        <fullName evidence="4">Fibronectin type III domain-containing protein</fullName>
    </submittedName>
</protein>
<name>A0A7H9CIL8_9BACT</name>
<accession>A0A7H9CIL8</accession>
<dbReference type="Proteomes" id="UP000509414">
    <property type="component" value="Chromosome"/>
</dbReference>
<dbReference type="InterPro" id="IPR013783">
    <property type="entry name" value="Ig-like_fold"/>
</dbReference>
<dbReference type="InterPro" id="IPR003961">
    <property type="entry name" value="FN3_dom"/>
</dbReference>
<dbReference type="SMART" id="SM00060">
    <property type="entry name" value="FN3"/>
    <property type="match status" value="3"/>
</dbReference>
<dbReference type="SUPFAM" id="SSF49265">
    <property type="entry name" value="Fibronectin type III"/>
    <property type="match status" value="2"/>
</dbReference>
<dbReference type="AlphaFoldDB" id="A0A7H9CIL8"/>
<evidence type="ECO:0000313" key="4">
    <source>
        <dbReference type="EMBL" id="QLI05215.1"/>
    </source>
</evidence>
<feature type="compositionally biased region" description="Polar residues" evidence="2">
    <location>
        <begin position="305"/>
        <end position="317"/>
    </location>
</feature>
<organism evidence="4 5">
    <name type="scientific">Candidatus Campylobacter infans</name>
    <dbReference type="NCBI Taxonomy" id="2561898"/>
    <lineage>
        <taxon>Bacteria</taxon>
        <taxon>Pseudomonadati</taxon>
        <taxon>Campylobacterota</taxon>
        <taxon>Epsilonproteobacteria</taxon>
        <taxon>Campylobacterales</taxon>
        <taxon>Campylobacteraceae</taxon>
        <taxon>Campylobacter</taxon>
    </lineage>
</organism>